<sequence length="77" mass="8534">MVGELKQKDSNRRGLIGGYSRSAAGFVNEFGAHRGIKEFKTVSGFVNEFKVPALIPLKNRVDMSGVLYNMEKKLMVA</sequence>
<name>A0AAV2CJJ0_9ROSI</name>
<dbReference type="AlphaFoldDB" id="A0AAV2CJJ0"/>
<protein>
    <submittedName>
        <fullName evidence="1">Uncharacterized protein</fullName>
    </submittedName>
</protein>
<proteinExistence type="predicted"/>
<dbReference type="EMBL" id="OZ034813">
    <property type="protein sequence ID" value="CAL1356434.1"/>
    <property type="molecule type" value="Genomic_DNA"/>
</dbReference>
<reference evidence="1 2" key="1">
    <citation type="submission" date="2024-04" db="EMBL/GenBank/DDBJ databases">
        <authorList>
            <person name="Fracassetti M."/>
        </authorList>
    </citation>
    <scope>NUCLEOTIDE SEQUENCE [LARGE SCALE GENOMIC DNA]</scope>
</reference>
<organism evidence="1 2">
    <name type="scientific">Linum trigynum</name>
    <dbReference type="NCBI Taxonomy" id="586398"/>
    <lineage>
        <taxon>Eukaryota</taxon>
        <taxon>Viridiplantae</taxon>
        <taxon>Streptophyta</taxon>
        <taxon>Embryophyta</taxon>
        <taxon>Tracheophyta</taxon>
        <taxon>Spermatophyta</taxon>
        <taxon>Magnoliopsida</taxon>
        <taxon>eudicotyledons</taxon>
        <taxon>Gunneridae</taxon>
        <taxon>Pentapetalae</taxon>
        <taxon>rosids</taxon>
        <taxon>fabids</taxon>
        <taxon>Malpighiales</taxon>
        <taxon>Linaceae</taxon>
        <taxon>Linum</taxon>
    </lineage>
</organism>
<evidence type="ECO:0000313" key="1">
    <source>
        <dbReference type="EMBL" id="CAL1356434.1"/>
    </source>
</evidence>
<keyword evidence="2" id="KW-1185">Reference proteome</keyword>
<evidence type="ECO:0000313" key="2">
    <source>
        <dbReference type="Proteomes" id="UP001497516"/>
    </source>
</evidence>
<accession>A0AAV2CJJ0</accession>
<dbReference type="Proteomes" id="UP001497516">
    <property type="component" value="Chromosome 1"/>
</dbReference>
<gene>
    <name evidence="1" type="ORF">LTRI10_LOCUS4139</name>
</gene>